<evidence type="ECO:0000313" key="2">
    <source>
        <dbReference type="EMBL" id="SPC76789.1"/>
    </source>
</evidence>
<accession>A0A2N9EQA1</accession>
<feature type="transmembrane region" description="Helical" evidence="1">
    <location>
        <begin position="6"/>
        <end position="27"/>
    </location>
</feature>
<keyword evidence="1" id="KW-0472">Membrane</keyword>
<feature type="transmembrane region" description="Helical" evidence="1">
    <location>
        <begin position="39"/>
        <end position="59"/>
    </location>
</feature>
<evidence type="ECO:0000256" key="1">
    <source>
        <dbReference type="SAM" id="Phobius"/>
    </source>
</evidence>
<proteinExistence type="predicted"/>
<keyword evidence="1" id="KW-1133">Transmembrane helix</keyword>
<name>A0A2N9EQA1_FAGSY</name>
<reference evidence="2" key="1">
    <citation type="submission" date="2018-02" db="EMBL/GenBank/DDBJ databases">
        <authorList>
            <person name="Cohen D.B."/>
            <person name="Kent A.D."/>
        </authorList>
    </citation>
    <scope>NUCLEOTIDE SEQUENCE</scope>
</reference>
<gene>
    <name evidence="2" type="ORF">FSB_LOCUS4671</name>
</gene>
<dbReference type="AlphaFoldDB" id="A0A2N9EQA1"/>
<organism evidence="2">
    <name type="scientific">Fagus sylvatica</name>
    <name type="common">Beechnut</name>
    <dbReference type="NCBI Taxonomy" id="28930"/>
    <lineage>
        <taxon>Eukaryota</taxon>
        <taxon>Viridiplantae</taxon>
        <taxon>Streptophyta</taxon>
        <taxon>Embryophyta</taxon>
        <taxon>Tracheophyta</taxon>
        <taxon>Spermatophyta</taxon>
        <taxon>Magnoliopsida</taxon>
        <taxon>eudicotyledons</taxon>
        <taxon>Gunneridae</taxon>
        <taxon>Pentapetalae</taxon>
        <taxon>rosids</taxon>
        <taxon>fabids</taxon>
        <taxon>Fagales</taxon>
        <taxon>Fagaceae</taxon>
        <taxon>Fagus</taxon>
    </lineage>
</organism>
<protein>
    <submittedName>
        <fullName evidence="2">Uncharacterized protein</fullName>
    </submittedName>
</protein>
<sequence length="237" mass="26818">MAAAFWWLLGLISLAVFLFDCFLAALFHHHGCMDVVLGIFLWFFVGTPMFGCKGLLSLFQDKDFHIPPLGYPYSGYALASRSFVVVVVGSSPSTFSSRSCRFIAFDTLVSVVGSSPSTLSSRLLVHRLQQSRLGCWLTAFNNLSSRSTWSSLEHLGYPGNRKDYTKWSVRQSSAHKCEVAVLHPRMPLQPAEETDKFPQVCQFPGTINSRQRRQAEEYPKNPMANLRRYPEFHIVSR</sequence>
<dbReference type="EMBL" id="OIVN01000235">
    <property type="protein sequence ID" value="SPC76789.1"/>
    <property type="molecule type" value="Genomic_DNA"/>
</dbReference>
<keyword evidence="1" id="KW-0812">Transmembrane</keyword>